<protein>
    <submittedName>
        <fullName evidence="2">Uncharacterized protein</fullName>
    </submittedName>
</protein>
<dbReference type="RefSeq" id="WP_155363127.1">
    <property type="nucleotide sequence ID" value="NZ_CP043930.1"/>
</dbReference>
<feature type="signal peptide" evidence="1">
    <location>
        <begin position="1"/>
        <end position="21"/>
    </location>
</feature>
<keyword evidence="3" id="KW-1185">Reference proteome</keyword>
<sequence>MRAVGLFFVCVVLLLTSTAYSQTGRQNDALVRYARTAVTRTEKALSDLLRFYDAGGVSPDKVREVREALAESKILLAEAEGNQREVVAQLRFLVEQDNAALQQSRNAAAQGAISAAQLAIIEQEAVYRRVRLANASGDKQAQIRALGQLTATVKISAEANARLFAQKQIDRATLRRSQKELAQAYYELAVVNDDKESVIKYLGILVALNQEELQASYGRLSPIAIADLKRVTIDLEAELAFANGKMSEYQKKLQTLVQLDQQAVQRSRSGALGAYETAQRQFDLADSQARLATAKKGE</sequence>
<dbReference type="KEGG" id="gim:F1728_04715"/>
<evidence type="ECO:0000313" key="3">
    <source>
        <dbReference type="Proteomes" id="UP000427281"/>
    </source>
</evidence>
<organism evidence="2 3">
    <name type="scientific">Gimesia benthica</name>
    <dbReference type="NCBI Taxonomy" id="2608982"/>
    <lineage>
        <taxon>Bacteria</taxon>
        <taxon>Pseudomonadati</taxon>
        <taxon>Planctomycetota</taxon>
        <taxon>Planctomycetia</taxon>
        <taxon>Planctomycetales</taxon>
        <taxon>Planctomycetaceae</taxon>
        <taxon>Gimesia</taxon>
    </lineage>
</organism>
<reference evidence="2 3" key="1">
    <citation type="submission" date="2019-09" db="EMBL/GenBank/DDBJ databases">
        <title>Gimesia benthica sp. nov., a novel bacterium isolated from deep-sea water of the Northwest Indian Ocean.</title>
        <authorList>
            <person name="Dai X."/>
        </authorList>
    </citation>
    <scope>NUCLEOTIDE SEQUENCE [LARGE SCALE GENOMIC DNA]</scope>
    <source>
        <strain evidence="2 3">E7</strain>
    </source>
</reference>
<feature type="chain" id="PRO_5026065498" evidence="1">
    <location>
        <begin position="22"/>
        <end position="298"/>
    </location>
</feature>
<evidence type="ECO:0000313" key="2">
    <source>
        <dbReference type="EMBL" id="QGQ22036.1"/>
    </source>
</evidence>
<keyword evidence="1" id="KW-0732">Signal</keyword>
<dbReference type="AlphaFoldDB" id="A0A6I6A7H7"/>
<proteinExistence type="predicted"/>
<gene>
    <name evidence="2" type="ORF">F1728_04715</name>
</gene>
<accession>A0A6I6A7H7</accession>
<evidence type="ECO:0000256" key="1">
    <source>
        <dbReference type="SAM" id="SignalP"/>
    </source>
</evidence>
<dbReference type="Proteomes" id="UP000427281">
    <property type="component" value="Chromosome"/>
</dbReference>
<dbReference type="EMBL" id="CP043930">
    <property type="protein sequence ID" value="QGQ22036.1"/>
    <property type="molecule type" value="Genomic_DNA"/>
</dbReference>
<name>A0A6I6A7H7_9PLAN</name>